<feature type="transmembrane region" description="Helical" evidence="1">
    <location>
        <begin position="144"/>
        <end position="165"/>
    </location>
</feature>
<dbReference type="EMBL" id="SOML01000010">
    <property type="protein sequence ID" value="TFD94706.1"/>
    <property type="molecule type" value="Genomic_DNA"/>
</dbReference>
<dbReference type="OrthoDB" id="111691at2"/>
<keyword evidence="4" id="KW-1185">Reference proteome</keyword>
<evidence type="ECO:0000313" key="4">
    <source>
        <dbReference type="Proteomes" id="UP000297861"/>
    </source>
</evidence>
<dbReference type="STRING" id="1121485.GCA_000426485_01705"/>
<dbReference type="PANTHER" id="PTHR34219">
    <property type="entry name" value="IRON-REGULATED INNER MEMBRANE PROTEIN-RELATED"/>
    <property type="match status" value="1"/>
</dbReference>
<feature type="transmembrane region" description="Helical" evidence="1">
    <location>
        <begin position="477"/>
        <end position="495"/>
    </location>
</feature>
<accession>A0A4Y8KYG6</accession>
<evidence type="ECO:0000256" key="1">
    <source>
        <dbReference type="SAM" id="Phobius"/>
    </source>
</evidence>
<protein>
    <submittedName>
        <fullName evidence="3">PepSY domain-containing protein</fullName>
    </submittedName>
</protein>
<feature type="transmembrane region" description="Helical" evidence="1">
    <location>
        <begin position="194"/>
        <end position="227"/>
    </location>
</feature>
<dbReference type="Pfam" id="PF03929">
    <property type="entry name" value="PepSY_TM"/>
    <property type="match status" value="1"/>
</dbReference>
<feature type="domain" description="PepSY" evidence="2">
    <location>
        <begin position="69"/>
        <end position="118"/>
    </location>
</feature>
<evidence type="ECO:0000259" key="2">
    <source>
        <dbReference type="Pfam" id="PF03413"/>
    </source>
</evidence>
<dbReference type="InterPro" id="IPR005625">
    <property type="entry name" value="PepSY-ass_TM"/>
</dbReference>
<keyword evidence="1" id="KW-0812">Transmembrane</keyword>
<dbReference type="Pfam" id="PF03413">
    <property type="entry name" value="PepSY"/>
    <property type="match status" value="1"/>
</dbReference>
<feature type="transmembrane region" description="Helical" evidence="1">
    <location>
        <begin position="343"/>
        <end position="364"/>
    </location>
</feature>
<keyword evidence="1" id="KW-0472">Membrane</keyword>
<comment type="caution">
    <text evidence="3">The sequence shown here is derived from an EMBL/GenBank/DDBJ whole genome shotgun (WGS) entry which is preliminary data.</text>
</comment>
<proteinExistence type="predicted"/>
<gene>
    <name evidence="3" type="ORF">E2605_15195</name>
</gene>
<organism evidence="3 4">
    <name type="scientific">Dysgonomonas capnocytophagoides</name>
    <dbReference type="NCBI Taxonomy" id="45254"/>
    <lineage>
        <taxon>Bacteria</taxon>
        <taxon>Pseudomonadati</taxon>
        <taxon>Bacteroidota</taxon>
        <taxon>Bacteroidia</taxon>
        <taxon>Bacteroidales</taxon>
        <taxon>Dysgonomonadaceae</taxon>
        <taxon>Dysgonomonas</taxon>
    </lineage>
</organism>
<feature type="transmembrane region" description="Helical" evidence="1">
    <location>
        <begin position="20"/>
        <end position="41"/>
    </location>
</feature>
<dbReference type="InterPro" id="IPR025711">
    <property type="entry name" value="PepSY"/>
</dbReference>
<dbReference type="RefSeq" id="WP_134437096.1">
    <property type="nucleotide sequence ID" value="NZ_SOML01000010.1"/>
</dbReference>
<dbReference type="AlphaFoldDB" id="A0A4Y8KYG6"/>
<keyword evidence="1" id="KW-1133">Transmembrane helix</keyword>
<dbReference type="Proteomes" id="UP000297861">
    <property type="component" value="Unassembled WGS sequence"/>
</dbReference>
<reference evidence="3 4" key="1">
    <citation type="submission" date="2019-03" db="EMBL/GenBank/DDBJ databases">
        <title>San Antonio Military Medical Center submission to MRSN (WRAIR), pending publication.</title>
        <authorList>
            <person name="Blyth D.M."/>
            <person name="Mccarthy S.L."/>
            <person name="Schall S.E."/>
            <person name="Stam J.A."/>
            <person name="Ong A.C."/>
            <person name="Mcgann P.T."/>
        </authorList>
    </citation>
    <scope>NUCLEOTIDE SEQUENCE [LARGE SCALE GENOMIC DNA]</scope>
    <source>
        <strain evidence="3 4">MRSN571793</strain>
    </source>
</reference>
<name>A0A4Y8KYG6_9BACT</name>
<evidence type="ECO:0000313" key="3">
    <source>
        <dbReference type="EMBL" id="TFD94706.1"/>
    </source>
</evidence>
<feature type="transmembrane region" description="Helical" evidence="1">
    <location>
        <begin position="407"/>
        <end position="432"/>
    </location>
</feature>
<feature type="transmembrane region" description="Helical" evidence="1">
    <location>
        <begin position="438"/>
        <end position="465"/>
    </location>
</feature>
<sequence length="501" mass="56665">MTIKEWASHQRKWWGKWHLYLGLIAGLIVSVVGITGSILVFQDKIDQKMNPELFTVQANGTYKDYGEILPLVKKLYPELGAESIMINKGSEHPTYRILKDGYKTEVFINPYTGEVLDSRPRFGRFLGSVMDIHRSLMIPGVGRYIVGTASLILLILSITGIRLWLPKKIKQIKSSLTVKFSSSFTQQNRSWHNILGVFTFPVVSMLSLSGCVFVLNILILPLMFMFAGSSPQILMNIFGAKSNYSVEAQSLPLANILDSFQEVEPNATVTAIIFPKDSTGAYLINAQSPSKMAEGRKVLSTVDQYSGKILFNSETDLPNVVHAYLSWIQPIHYGSFGGIITRISALIGGLIPLILTITGFFIWWPRYTGRKKYLEKNKDKVFKKNEVQELLKVNVWKFFSGQIKKGFVYALWILPITFFSGGLYGLLVGIVWQPACFAVIFCSFLATINFIVALIVLIFNLLFLVPFKKGKRYILKYFAWSLGIFIIYLIAYLIFSHICKF</sequence>